<dbReference type="Proteomes" id="UP001151760">
    <property type="component" value="Unassembled WGS sequence"/>
</dbReference>
<evidence type="ECO:0000256" key="1">
    <source>
        <dbReference type="SAM" id="MobiDB-lite"/>
    </source>
</evidence>
<feature type="region of interest" description="Disordered" evidence="1">
    <location>
        <begin position="147"/>
        <end position="228"/>
    </location>
</feature>
<feature type="region of interest" description="Disordered" evidence="1">
    <location>
        <begin position="1"/>
        <end position="20"/>
    </location>
</feature>
<keyword evidence="3" id="KW-1185">Reference proteome</keyword>
<gene>
    <name evidence="2" type="ORF">Tco_0857826</name>
</gene>
<reference evidence="2" key="1">
    <citation type="journal article" date="2022" name="Int. J. Mol. Sci.">
        <title>Draft Genome of Tanacetum Coccineum: Genomic Comparison of Closely Related Tanacetum-Family Plants.</title>
        <authorList>
            <person name="Yamashiro T."/>
            <person name="Shiraishi A."/>
            <person name="Nakayama K."/>
            <person name="Satake H."/>
        </authorList>
    </citation>
    <scope>NUCLEOTIDE SEQUENCE</scope>
</reference>
<name>A0ABQ5BBI7_9ASTR</name>
<evidence type="ECO:0000313" key="2">
    <source>
        <dbReference type="EMBL" id="GJT10784.1"/>
    </source>
</evidence>
<reference evidence="2" key="2">
    <citation type="submission" date="2022-01" db="EMBL/GenBank/DDBJ databases">
        <authorList>
            <person name="Yamashiro T."/>
            <person name="Shiraishi A."/>
            <person name="Satake H."/>
            <person name="Nakayama K."/>
        </authorList>
    </citation>
    <scope>NUCLEOTIDE SEQUENCE</scope>
</reference>
<feature type="compositionally biased region" description="Polar residues" evidence="1">
    <location>
        <begin position="215"/>
        <end position="228"/>
    </location>
</feature>
<proteinExistence type="predicted"/>
<sequence length="228" mass="24694">MFGSKPSPMKQSGKKKGSVVCGGASNRRLSLGGAMLAPRTDLDSTRATPNTRSYFQMESRNHGRKWSIVPCICRGYPGILNVCVASSVGLQQCLCFLMLGCNASSNSSVCVTFSKELNLIKPAGVVISTTEDKKKLQGQLITEQEAMFGSKPSPMKQSGKKKGRMSCGGTSNRRLSLGGAMLAPRTDLDSTRATPNTRHAKKNERQYNNRDDESPTSQNSLLQMLHNS</sequence>
<dbReference type="EMBL" id="BQNB010013014">
    <property type="protein sequence ID" value="GJT10784.1"/>
    <property type="molecule type" value="Genomic_DNA"/>
</dbReference>
<accession>A0ABQ5BBI7</accession>
<protein>
    <submittedName>
        <fullName evidence="2">65-kDa microtubule-associated protein 3-like protein</fullName>
    </submittedName>
</protein>
<evidence type="ECO:0000313" key="3">
    <source>
        <dbReference type="Proteomes" id="UP001151760"/>
    </source>
</evidence>
<comment type="caution">
    <text evidence="2">The sequence shown here is derived from an EMBL/GenBank/DDBJ whole genome shotgun (WGS) entry which is preliminary data.</text>
</comment>
<organism evidence="2 3">
    <name type="scientific">Tanacetum coccineum</name>
    <dbReference type="NCBI Taxonomy" id="301880"/>
    <lineage>
        <taxon>Eukaryota</taxon>
        <taxon>Viridiplantae</taxon>
        <taxon>Streptophyta</taxon>
        <taxon>Embryophyta</taxon>
        <taxon>Tracheophyta</taxon>
        <taxon>Spermatophyta</taxon>
        <taxon>Magnoliopsida</taxon>
        <taxon>eudicotyledons</taxon>
        <taxon>Gunneridae</taxon>
        <taxon>Pentapetalae</taxon>
        <taxon>asterids</taxon>
        <taxon>campanulids</taxon>
        <taxon>Asterales</taxon>
        <taxon>Asteraceae</taxon>
        <taxon>Asteroideae</taxon>
        <taxon>Anthemideae</taxon>
        <taxon>Anthemidinae</taxon>
        <taxon>Tanacetum</taxon>
    </lineage>
</organism>
<feature type="compositionally biased region" description="Basic and acidic residues" evidence="1">
    <location>
        <begin position="203"/>
        <end position="213"/>
    </location>
</feature>